<dbReference type="InterPro" id="IPR052028">
    <property type="entry name" value="HipA_Ser/Thr_kinase"/>
</dbReference>
<dbReference type="EMBL" id="DACRBY010000001">
    <property type="protein sequence ID" value="HAS8538496.1"/>
    <property type="molecule type" value="Genomic_DNA"/>
</dbReference>
<evidence type="ECO:0000256" key="2">
    <source>
        <dbReference type="ARBA" id="ARBA00022679"/>
    </source>
</evidence>
<dbReference type="Proteomes" id="UP000863257">
    <property type="component" value="Unassembled WGS sequence"/>
</dbReference>
<dbReference type="NCBIfam" id="TIGR03071">
    <property type="entry name" value="couple_hipA"/>
    <property type="match status" value="1"/>
</dbReference>
<dbReference type="GO" id="GO:0004674">
    <property type="term" value="F:protein serine/threonine kinase activity"/>
    <property type="evidence" value="ECO:0007669"/>
    <property type="project" value="TreeGrafter"/>
</dbReference>
<dbReference type="GO" id="GO:0005829">
    <property type="term" value="C:cytosol"/>
    <property type="evidence" value="ECO:0007669"/>
    <property type="project" value="TreeGrafter"/>
</dbReference>
<evidence type="ECO:0000259" key="4">
    <source>
        <dbReference type="Pfam" id="PF07804"/>
    </source>
</evidence>
<dbReference type="PANTHER" id="PTHR37419">
    <property type="entry name" value="SERINE/THREONINE-PROTEIN KINASE TOXIN HIPA"/>
    <property type="match status" value="1"/>
</dbReference>
<protein>
    <submittedName>
        <fullName evidence="6">Type II toxin-antitoxin system HipA family toxin</fullName>
    </submittedName>
</protein>
<dbReference type="Pfam" id="PF13657">
    <property type="entry name" value="Couple_hipA"/>
    <property type="match status" value="1"/>
</dbReference>
<gene>
    <name evidence="6" type="ORF">I7730_01620</name>
</gene>
<evidence type="ECO:0000259" key="5">
    <source>
        <dbReference type="Pfam" id="PF13657"/>
    </source>
</evidence>
<evidence type="ECO:0000256" key="3">
    <source>
        <dbReference type="ARBA" id="ARBA00022777"/>
    </source>
</evidence>
<feature type="domain" description="HipA N-terminal subdomain 1" evidence="5">
    <location>
        <begin position="14"/>
        <end position="107"/>
    </location>
</feature>
<comment type="caution">
    <text evidence="6">The sequence shown here is derived from an EMBL/GenBank/DDBJ whole genome shotgun (WGS) entry which is preliminary data.</text>
</comment>
<proteinExistence type="inferred from homology"/>
<dbReference type="Gene3D" id="1.10.1070.20">
    <property type="match status" value="1"/>
</dbReference>
<dbReference type="InterPro" id="IPR012893">
    <property type="entry name" value="HipA-like_C"/>
</dbReference>
<evidence type="ECO:0000256" key="1">
    <source>
        <dbReference type="ARBA" id="ARBA00010164"/>
    </source>
</evidence>
<reference evidence="6" key="1">
    <citation type="journal article" date="2018" name="Genome Biol.">
        <title>SKESA: strategic k-mer extension for scrupulous assemblies.</title>
        <authorList>
            <person name="Souvorov A."/>
            <person name="Agarwala R."/>
            <person name="Lipman D.J."/>
        </authorList>
    </citation>
    <scope>NUCLEOTIDE SEQUENCE</scope>
    <source>
        <strain evidence="6">BCW_3452</strain>
    </source>
</reference>
<dbReference type="PANTHER" id="PTHR37419:SF1">
    <property type="entry name" value="SERINE_THREONINE-PROTEIN KINASE TOXIN HIPA"/>
    <property type="match status" value="1"/>
</dbReference>
<organism evidence="6">
    <name type="scientific">Vibrio vulnificus</name>
    <dbReference type="NCBI Taxonomy" id="672"/>
    <lineage>
        <taxon>Bacteria</taxon>
        <taxon>Pseudomonadati</taxon>
        <taxon>Pseudomonadota</taxon>
        <taxon>Gammaproteobacteria</taxon>
        <taxon>Vibrionales</taxon>
        <taxon>Vibrionaceae</taxon>
        <taxon>Vibrio</taxon>
    </lineage>
</organism>
<accession>A0A8H9K5U1</accession>
<reference evidence="6" key="2">
    <citation type="submission" date="2019-01" db="EMBL/GenBank/DDBJ databases">
        <authorList>
            <consortium name="NCBI Pathogen Detection Project"/>
        </authorList>
    </citation>
    <scope>NUCLEOTIDE SEQUENCE</scope>
    <source>
        <strain evidence="6">BCW_3452</strain>
    </source>
</reference>
<dbReference type="InterPro" id="IPR017508">
    <property type="entry name" value="HipA_N1"/>
</dbReference>
<keyword evidence="2" id="KW-0808">Transferase</keyword>
<dbReference type="Pfam" id="PF07804">
    <property type="entry name" value="HipA_C"/>
    <property type="match status" value="1"/>
</dbReference>
<name>A0A8H9K5U1_VIBVL</name>
<evidence type="ECO:0000313" key="6">
    <source>
        <dbReference type="EMBL" id="HAS8538496.1"/>
    </source>
</evidence>
<dbReference type="AlphaFoldDB" id="A0A8H9K5U1"/>
<feature type="domain" description="HipA-like C-terminal" evidence="4">
    <location>
        <begin position="148"/>
        <end position="387"/>
    </location>
</feature>
<comment type="similarity">
    <text evidence="1">Belongs to the HipA Ser/Thr kinase family.</text>
</comment>
<keyword evidence="3" id="KW-0418">Kinase</keyword>
<sequence>MTGYNYVLDVVYGSYGKIGELIQEVGTENLAIKYQGDWQKHTKGHGLSPHLSLDGEHSRFAAENFIRNLLPEGNGFSELIDNTGLGKSNTFGLIRAIGAETSGAMSFLGEYHTPTETNFRKVEHSEIEEKLKNRELNQLTVWDGKRRLSVAGVQDKLNLIFRDGKLGLGDGDLCSTHIAKFETDFKNIVVNELFSMKLAERVGLSVAPTEYLRIGEYPTLLVERFDRKLISVDKVGKRHIIDGCQATNLPPSYKYERNLGDNRDVAHIRDGVSFKHLFDIEAKSSDQHKQALCEWIAFNIIIGNYDAHGKNISYYYDKSGITLAPFYDLVCIEAIEAPEGREIESTFAMALGDSFDAEVGAYDIAGFIKNTGQNEGFVSLIFSKIAKKVIEVAETIEGDLISAEYNLSESEKEHITKCVTIAQARAEMLQSSCQVKDLREMAALL</sequence>